<keyword evidence="4" id="KW-1185">Reference proteome</keyword>
<protein>
    <submittedName>
        <fullName evidence="3">Maleylpyruvate isomerase family mycothiol-dependent enzyme</fullName>
    </submittedName>
</protein>
<dbReference type="Pfam" id="PF07398">
    <property type="entry name" value="MDMPI_C"/>
    <property type="match status" value="1"/>
</dbReference>
<reference evidence="3 4" key="2">
    <citation type="submission" date="2019-09" db="EMBL/GenBank/DDBJ databases">
        <authorList>
            <person name="Jin C."/>
        </authorList>
    </citation>
    <scope>NUCLEOTIDE SEQUENCE [LARGE SCALE GENOMIC DNA]</scope>
    <source>
        <strain evidence="3 4">BN140041</strain>
    </source>
</reference>
<dbReference type="RefSeq" id="WP_149749989.1">
    <property type="nucleotide sequence ID" value="NZ_VUJW01000003.1"/>
</dbReference>
<dbReference type="InterPro" id="IPR017517">
    <property type="entry name" value="Maleyloyr_isom"/>
</dbReference>
<sequence length="271" mass="28475">MSDAERLATYVETWWQAIGDFTALLDSLPEDAWALPTDLPGWDVKAVASHVAHLESLLAGGPDETADIGDPPHVTGPMGQFTEVGVVTRRDREPASIIEEIRSTTSARHDALVAEPPTDPSAPAPGIFGLIGWTQQTLLRNRPLDVWMHEQDVRRAVGIPGGMDSAAAQHTADYLSEAFGFVVGKLVAPPAGTTAVLAVAGSPVVAVEVDEYGRGQRLAEEPAEPGVRLSMDRETFVVLAGGRRDAGPGAVTIEGDAALGEAIVAHLGTTP</sequence>
<evidence type="ECO:0000259" key="2">
    <source>
        <dbReference type="Pfam" id="PF11716"/>
    </source>
</evidence>
<dbReference type="InterPro" id="IPR034660">
    <property type="entry name" value="DinB/YfiT-like"/>
</dbReference>
<dbReference type="InterPro" id="IPR010872">
    <property type="entry name" value="MDMPI_C-term_domain"/>
</dbReference>
<name>A0A5B1M330_9ACTN</name>
<dbReference type="Pfam" id="PF11716">
    <property type="entry name" value="MDMPI_N"/>
    <property type="match status" value="1"/>
</dbReference>
<dbReference type="NCBIfam" id="TIGR03083">
    <property type="entry name" value="maleylpyruvate isomerase family mycothiol-dependent enzyme"/>
    <property type="match status" value="1"/>
</dbReference>
<evidence type="ECO:0000259" key="1">
    <source>
        <dbReference type="Pfam" id="PF07398"/>
    </source>
</evidence>
<evidence type="ECO:0000313" key="4">
    <source>
        <dbReference type="Proteomes" id="UP000324351"/>
    </source>
</evidence>
<organism evidence="3 4">
    <name type="scientific">Nocardioides antri</name>
    <dbReference type="NCBI Taxonomy" id="2607659"/>
    <lineage>
        <taxon>Bacteria</taxon>
        <taxon>Bacillati</taxon>
        <taxon>Actinomycetota</taxon>
        <taxon>Actinomycetes</taxon>
        <taxon>Propionibacteriales</taxon>
        <taxon>Nocardioidaceae</taxon>
        <taxon>Nocardioides</taxon>
    </lineage>
</organism>
<dbReference type="AlphaFoldDB" id="A0A5B1M330"/>
<accession>A0A5B1M330</accession>
<proteinExistence type="predicted"/>
<evidence type="ECO:0000313" key="3">
    <source>
        <dbReference type="EMBL" id="KAA1427625.1"/>
    </source>
</evidence>
<dbReference type="Proteomes" id="UP000324351">
    <property type="component" value="Unassembled WGS sequence"/>
</dbReference>
<keyword evidence="3" id="KW-0413">Isomerase</keyword>
<dbReference type="GO" id="GO:0016853">
    <property type="term" value="F:isomerase activity"/>
    <property type="evidence" value="ECO:0007669"/>
    <property type="project" value="UniProtKB-KW"/>
</dbReference>
<dbReference type="InterPro" id="IPR024344">
    <property type="entry name" value="MDMPI_metal-binding"/>
</dbReference>
<feature type="domain" description="Mycothiol-dependent maleylpyruvate isomerase metal-binding" evidence="2">
    <location>
        <begin position="15"/>
        <end position="154"/>
    </location>
</feature>
<comment type="caution">
    <text evidence="3">The sequence shown here is derived from an EMBL/GenBank/DDBJ whole genome shotgun (WGS) entry which is preliminary data.</text>
</comment>
<feature type="domain" description="MDMPI C-terminal" evidence="1">
    <location>
        <begin position="170"/>
        <end position="260"/>
    </location>
</feature>
<reference evidence="3 4" key="1">
    <citation type="submission" date="2019-09" db="EMBL/GenBank/DDBJ databases">
        <title>Nocardioides panacisoli sp. nov., isolated from the soil of a ginseng field.</title>
        <authorList>
            <person name="Cho C."/>
        </authorList>
    </citation>
    <scope>NUCLEOTIDE SEQUENCE [LARGE SCALE GENOMIC DNA]</scope>
    <source>
        <strain evidence="3 4">BN140041</strain>
    </source>
</reference>
<dbReference type="GO" id="GO:0046872">
    <property type="term" value="F:metal ion binding"/>
    <property type="evidence" value="ECO:0007669"/>
    <property type="project" value="InterPro"/>
</dbReference>
<gene>
    <name evidence="3" type="ORF">F0U47_09265</name>
</gene>
<keyword evidence="3" id="KW-0670">Pyruvate</keyword>
<dbReference type="Gene3D" id="1.20.120.450">
    <property type="entry name" value="dinb family like domain"/>
    <property type="match status" value="1"/>
</dbReference>
<dbReference type="SUPFAM" id="SSF109854">
    <property type="entry name" value="DinB/YfiT-like putative metalloenzymes"/>
    <property type="match status" value="1"/>
</dbReference>
<dbReference type="EMBL" id="VUJW01000003">
    <property type="protein sequence ID" value="KAA1427625.1"/>
    <property type="molecule type" value="Genomic_DNA"/>
</dbReference>